<comment type="caution">
    <text evidence="2">The sequence shown here is derived from an EMBL/GenBank/DDBJ whole genome shotgun (WGS) entry which is preliminary data.</text>
</comment>
<dbReference type="Proteomes" id="UP000285288">
    <property type="component" value="Unassembled WGS sequence"/>
</dbReference>
<reference evidence="2 3" key="1">
    <citation type="submission" date="2018-08" db="EMBL/GenBank/DDBJ databases">
        <title>A genome reference for cultivated species of the human gut microbiota.</title>
        <authorList>
            <person name="Zou Y."/>
            <person name="Xue W."/>
            <person name="Luo G."/>
        </authorList>
    </citation>
    <scope>NUCLEOTIDE SEQUENCE [LARGE SCALE GENOMIC DNA]</scope>
    <source>
        <strain evidence="2 3">AM42-13AC</strain>
    </source>
</reference>
<dbReference type="EMBL" id="QSGD01000014">
    <property type="protein sequence ID" value="RHB07223.1"/>
    <property type="molecule type" value="Genomic_DNA"/>
</dbReference>
<protein>
    <submittedName>
        <fullName evidence="2">Uncharacterized protein</fullName>
    </submittedName>
</protein>
<sequence>MKQSLLIKIVVLGLIVLFVSPFLIDFILSHSNIFCFVKQDNSSAWIGYFGSIIGGLLTIFGVIITINSQAEFNRKDQEAQNDLNEKNLRSEYFPNLIIEKVDENEIYCASASICIDSTNNNDVLGLLRIKNIGDNLAKNLQVQCIVDEQHDTGITYICTGYIAKNDEYYLGIYGDSKMELSNPIQISLYFTYEDSIEHIYQIKVNCQLISTISNKSEQLTFFLDNFNGLKPKLISENTIYVNPSRSLNEYDLSKNYSLFEQYIKEFDESYLKELLNKIDKIIFEKYRHEYNSGCGSGPRDINLINDYKCKYLIEKGFFLSWKTSFFVFIRYGCRFKKRISDF</sequence>
<organism evidence="2 3">
    <name type="scientific">Holdemanella biformis</name>
    <dbReference type="NCBI Taxonomy" id="1735"/>
    <lineage>
        <taxon>Bacteria</taxon>
        <taxon>Bacillati</taxon>
        <taxon>Bacillota</taxon>
        <taxon>Erysipelotrichia</taxon>
        <taxon>Erysipelotrichales</taxon>
        <taxon>Erysipelotrichaceae</taxon>
        <taxon>Holdemanella</taxon>
    </lineage>
</organism>
<feature type="transmembrane region" description="Helical" evidence="1">
    <location>
        <begin position="44"/>
        <end position="66"/>
    </location>
</feature>
<keyword evidence="1" id="KW-0812">Transmembrane</keyword>
<gene>
    <name evidence="2" type="ORF">DW907_05145</name>
</gene>
<proteinExistence type="predicted"/>
<feature type="transmembrane region" description="Helical" evidence="1">
    <location>
        <begin position="5"/>
        <end position="24"/>
    </location>
</feature>
<evidence type="ECO:0000313" key="2">
    <source>
        <dbReference type="EMBL" id="RHB07223.1"/>
    </source>
</evidence>
<evidence type="ECO:0000313" key="3">
    <source>
        <dbReference type="Proteomes" id="UP000285288"/>
    </source>
</evidence>
<name>A0A413UD76_9FIRM</name>
<keyword evidence="1" id="KW-1133">Transmembrane helix</keyword>
<evidence type="ECO:0000256" key="1">
    <source>
        <dbReference type="SAM" id="Phobius"/>
    </source>
</evidence>
<keyword evidence="1" id="KW-0472">Membrane</keyword>
<dbReference type="AlphaFoldDB" id="A0A413UD76"/>
<accession>A0A413UD76</accession>
<dbReference type="RefSeq" id="WP_118011169.1">
    <property type="nucleotide sequence ID" value="NZ_QSGD01000014.1"/>
</dbReference>